<reference evidence="3 4" key="1">
    <citation type="submission" date="2021-03" db="EMBL/GenBank/DDBJ databases">
        <title>Sneathiella sp. CAU 1612 isolated from Kang Won-do.</title>
        <authorList>
            <person name="Kim W."/>
        </authorList>
    </citation>
    <scope>NUCLEOTIDE SEQUENCE [LARGE SCALE GENOMIC DNA]</scope>
    <source>
        <strain evidence="3 4">CAU 1612</strain>
    </source>
</reference>
<dbReference type="InterPro" id="IPR007899">
    <property type="entry name" value="CHAD_dom"/>
</dbReference>
<dbReference type="SUPFAM" id="SSF55154">
    <property type="entry name" value="CYTH-like phosphatases"/>
    <property type="match status" value="1"/>
</dbReference>
<dbReference type="InterPro" id="IPR023577">
    <property type="entry name" value="CYTH_domain"/>
</dbReference>
<comment type="caution">
    <text evidence="3">The sequence shown here is derived from an EMBL/GenBank/DDBJ whole genome shotgun (WGS) entry which is preliminary data.</text>
</comment>
<dbReference type="SMART" id="SM01118">
    <property type="entry name" value="CYTH"/>
    <property type="match status" value="1"/>
</dbReference>
<feature type="domain" description="CHAD" evidence="2">
    <location>
        <begin position="225"/>
        <end position="503"/>
    </location>
</feature>
<dbReference type="InterPro" id="IPR033469">
    <property type="entry name" value="CYTH-like_dom_sf"/>
</dbReference>
<dbReference type="EMBL" id="JAFLNC010000002">
    <property type="protein sequence ID" value="MBO0333485.1"/>
    <property type="molecule type" value="Genomic_DNA"/>
</dbReference>
<sequence>MSAQEIELKLTLSESDTRALATSPGFAELAGDGAVTRLLRSVYFDTPDAALGRERISLRIRDNGEARVQTVKLDGGLDKGLSQTLEYENEIAAEVPDLRLITDDKVRERIEKALAGQVPVPLFETRIERTAALIDIAGEGTIELAIDRGDVRAGDKSAPLNEVELELKSGAPFAMLSAAEKLFTDVAVTPSKLHKARRGFALIGLAEATPPPVPALSKKTRITRKMTGVTALRSVGNAAADQILQNWEFVLADSEPAGPHMLRVGLRRLRTALHMLNAKKLGPEFVAFEELAQRFGATVGELRDADVLLSDIFLPAARRLADTPKCVALHDALIAHNAGKRKAVRDSLQSADWTRLKLYCLFFDLLVDRALARSGAEFRDPGVLEHADKALAKCWRRVSRWGKRIDTLTEEERHSMRKSLKSLRYVTEFFLPLYSAKKAKPFLKKLERLQDVFGYLNDVTMSRELLAIVRHQRAAGPDLTLEASAICHWHLGRADMAWQDARKYWKKLSKTARFWE</sequence>
<dbReference type="InterPro" id="IPR039013">
    <property type="entry name" value="YgiF"/>
</dbReference>
<gene>
    <name evidence="3" type="ORF">J0X12_07665</name>
</gene>
<dbReference type="SMART" id="SM00880">
    <property type="entry name" value="CHAD"/>
    <property type="match status" value="1"/>
</dbReference>
<keyword evidence="4" id="KW-1185">Reference proteome</keyword>
<dbReference type="PANTHER" id="PTHR39569">
    <property type="entry name" value="INORGANIC TRIPHOSPHATASE"/>
    <property type="match status" value="1"/>
</dbReference>
<dbReference type="InterPro" id="IPR038186">
    <property type="entry name" value="CHAD_dom_sf"/>
</dbReference>
<dbReference type="Proteomes" id="UP000664761">
    <property type="component" value="Unassembled WGS sequence"/>
</dbReference>
<dbReference type="CDD" id="cd07756">
    <property type="entry name" value="CYTH-like_Pase_CHAD"/>
    <property type="match status" value="1"/>
</dbReference>
<dbReference type="PROSITE" id="PS51707">
    <property type="entry name" value="CYTH"/>
    <property type="match status" value="1"/>
</dbReference>
<proteinExistence type="predicted"/>
<accession>A0ABS3F4Q1</accession>
<dbReference type="PANTHER" id="PTHR39569:SF1">
    <property type="entry name" value="INORGANIC TRIPHOSPHATASE"/>
    <property type="match status" value="1"/>
</dbReference>
<dbReference type="Gene3D" id="2.40.320.10">
    <property type="entry name" value="Hypothetical Protein Pfu-838710-001"/>
    <property type="match status" value="1"/>
</dbReference>
<evidence type="ECO:0000259" key="2">
    <source>
        <dbReference type="PROSITE" id="PS51708"/>
    </source>
</evidence>
<evidence type="ECO:0000259" key="1">
    <source>
        <dbReference type="PROSITE" id="PS51707"/>
    </source>
</evidence>
<dbReference type="Gene3D" id="1.40.20.10">
    <property type="entry name" value="CHAD domain"/>
    <property type="match status" value="1"/>
</dbReference>
<evidence type="ECO:0000313" key="3">
    <source>
        <dbReference type="EMBL" id="MBO0333485.1"/>
    </source>
</evidence>
<name>A0ABS3F4Q1_9PROT</name>
<dbReference type="RefSeq" id="WP_207043840.1">
    <property type="nucleotide sequence ID" value="NZ_JAFLNC010000002.1"/>
</dbReference>
<feature type="domain" description="CYTH" evidence="1">
    <location>
        <begin position="3"/>
        <end position="206"/>
    </location>
</feature>
<evidence type="ECO:0000313" key="4">
    <source>
        <dbReference type="Proteomes" id="UP000664761"/>
    </source>
</evidence>
<organism evidence="3 4">
    <name type="scientific">Sneathiella sedimenti</name>
    <dbReference type="NCBI Taxonomy" id="2816034"/>
    <lineage>
        <taxon>Bacteria</taxon>
        <taxon>Pseudomonadati</taxon>
        <taxon>Pseudomonadota</taxon>
        <taxon>Alphaproteobacteria</taxon>
        <taxon>Sneathiellales</taxon>
        <taxon>Sneathiellaceae</taxon>
        <taxon>Sneathiella</taxon>
    </lineage>
</organism>
<dbReference type="PROSITE" id="PS51708">
    <property type="entry name" value="CHAD"/>
    <property type="match status" value="1"/>
</dbReference>
<protein>
    <submittedName>
        <fullName evidence="3">CHAD domain-containing protein</fullName>
    </submittedName>
</protein>
<dbReference type="Pfam" id="PF01928">
    <property type="entry name" value="CYTH"/>
    <property type="match status" value="1"/>
</dbReference>
<dbReference type="Pfam" id="PF05235">
    <property type="entry name" value="CHAD"/>
    <property type="match status" value="1"/>
</dbReference>